<sequence>MTAPHARRARYRLGVDVGGTFTDIVLTHVEDGTVHTAKVPSDAARPASAVAEGVAGALARHGVDAAEVEHFAHGQTFALNTVLQRAGARTGLLVTSGFPDLLEIGRLRLRDPIDFFAAPRRPLVDRADVREVDERLRADGSVERPLDEGGLLTAAEALVADGVQALAVSFLHAHAHPEHERRAVQLLRAAHPGLVIVGAAELWPEEKEYERTTVAVLAAHVAGLLGGYLGELFDRLRALGLRCPLYIAKSNGGVMSLDTGSDEILRAAVETLLSGPAAGVAGAIRLAGAAGVDRLITMDMGGTSVDVALVEGDIPYSTDSVLGDFPLIIPTVEISSIGAGGGSLVRVDSSGVLKVGPRSAGAVPGPAAYGRGGTDPTLTDAYVVCGFIDPEDFAGGAVTIDPRAAYASLRPLARRLGLTVEQAAAATIDVTTAMMHAQLVPLLARRGLDATGSHLVAYGGAGPVHAALLARSLNIRRVLVPWSPGTLCAFGALATGLRQDVVASIGETTATLDDARMERVWKDLAEQAHAWYARQHTAPYQRPELRRWADVQLVGQSFTLPVVLPDGRPPTVETLRSLFADAYRAAYGVDASGGELDVRNLRVTLTAPGDPRLPAVAAGPAGAPREHTVHESGERRRALRLRRAELPVDTTVRGPLVVSAPDTTVFVPTGAAARADALGNLLIDLDPDRDPATGQDNDTDDRRGS</sequence>
<feature type="domain" description="Hydantoinase A/oxoprolinase" evidence="2">
    <location>
        <begin position="211"/>
        <end position="500"/>
    </location>
</feature>
<dbReference type="GO" id="GO:0006749">
    <property type="term" value="P:glutathione metabolic process"/>
    <property type="evidence" value="ECO:0007669"/>
    <property type="project" value="TreeGrafter"/>
</dbReference>
<evidence type="ECO:0000259" key="2">
    <source>
        <dbReference type="Pfam" id="PF01968"/>
    </source>
</evidence>
<gene>
    <name evidence="4" type="ORF">SMF913_10666</name>
</gene>
<dbReference type="InterPro" id="IPR045079">
    <property type="entry name" value="Oxoprolinase-like"/>
</dbReference>
<dbReference type="EMBL" id="LJIW01000001">
    <property type="protein sequence ID" value="PNG94641.1"/>
    <property type="molecule type" value="Genomic_DNA"/>
</dbReference>
<evidence type="ECO:0000313" key="4">
    <source>
        <dbReference type="EMBL" id="PNG94641.1"/>
    </source>
</evidence>
<protein>
    <recommendedName>
        <fullName evidence="6">Hydantoinase/oxoprolinase family protein</fullName>
    </recommendedName>
</protein>
<comment type="caution">
    <text evidence="4">The sequence shown here is derived from an EMBL/GenBank/DDBJ whole genome shotgun (WGS) entry which is preliminary data.</text>
</comment>
<dbReference type="GO" id="GO:0017168">
    <property type="term" value="F:5-oxoprolinase (ATP-hydrolyzing) activity"/>
    <property type="evidence" value="ECO:0007669"/>
    <property type="project" value="TreeGrafter"/>
</dbReference>
<accession>A0A2J7Z2X6</accession>
<organism evidence="4 5">
    <name type="scientific">Streptomyces malaysiensis</name>
    <dbReference type="NCBI Taxonomy" id="92644"/>
    <lineage>
        <taxon>Bacteria</taxon>
        <taxon>Bacillati</taxon>
        <taxon>Actinomycetota</taxon>
        <taxon>Actinomycetes</taxon>
        <taxon>Kitasatosporales</taxon>
        <taxon>Streptomycetaceae</taxon>
        <taxon>Streptomyces</taxon>
        <taxon>Streptomyces violaceusniger group</taxon>
    </lineage>
</organism>
<proteinExistence type="predicted"/>
<evidence type="ECO:0000256" key="1">
    <source>
        <dbReference type="SAM" id="MobiDB-lite"/>
    </source>
</evidence>
<name>A0A2J7Z2X6_STRMQ</name>
<dbReference type="Pfam" id="PF05378">
    <property type="entry name" value="Hydant_A_N"/>
    <property type="match status" value="1"/>
</dbReference>
<evidence type="ECO:0000259" key="3">
    <source>
        <dbReference type="Pfam" id="PF05378"/>
    </source>
</evidence>
<dbReference type="SUPFAM" id="SSF53067">
    <property type="entry name" value="Actin-like ATPase domain"/>
    <property type="match status" value="1"/>
</dbReference>
<dbReference type="Pfam" id="PF01968">
    <property type="entry name" value="Hydantoinase_A"/>
    <property type="match status" value="1"/>
</dbReference>
<evidence type="ECO:0008006" key="6">
    <source>
        <dbReference type="Google" id="ProtNLM"/>
    </source>
</evidence>
<dbReference type="PANTHER" id="PTHR11365">
    <property type="entry name" value="5-OXOPROLINASE RELATED"/>
    <property type="match status" value="1"/>
</dbReference>
<keyword evidence="5" id="KW-1185">Reference proteome</keyword>
<reference evidence="4 5" key="1">
    <citation type="submission" date="2015-09" db="EMBL/GenBank/DDBJ databases">
        <title>Genome sequence, genome mining and natural product profiling of a biocontrol bacterium Streptomyces malaysiensis F913.</title>
        <authorList>
            <person name="Xu Y."/>
            <person name="Wei J."/>
            <person name="Xie J."/>
            <person name="Li T."/>
            <person name="Zhou Z."/>
        </authorList>
    </citation>
    <scope>NUCLEOTIDE SEQUENCE [LARGE SCALE GENOMIC DNA]</scope>
    <source>
        <strain evidence="4 5">F913</strain>
    </source>
</reference>
<dbReference type="GO" id="GO:0005829">
    <property type="term" value="C:cytosol"/>
    <property type="evidence" value="ECO:0007669"/>
    <property type="project" value="TreeGrafter"/>
</dbReference>
<dbReference type="InterPro" id="IPR043129">
    <property type="entry name" value="ATPase_NBD"/>
</dbReference>
<dbReference type="PANTHER" id="PTHR11365:SF23">
    <property type="entry name" value="HYPOTHETICAL 5-OXOPROLINASE (EUROFUNG)-RELATED"/>
    <property type="match status" value="1"/>
</dbReference>
<dbReference type="InterPro" id="IPR008040">
    <property type="entry name" value="Hydant_A_N"/>
</dbReference>
<dbReference type="Proteomes" id="UP000236520">
    <property type="component" value="Unassembled WGS sequence"/>
</dbReference>
<feature type="region of interest" description="Disordered" evidence="1">
    <location>
        <begin position="684"/>
        <end position="705"/>
    </location>
</feature>
<dbReference type="RefSeq" id="WP_102933340.1">
    <property type="nucleotide sequence ID" value="NZ_LJIW01000001.1"/>
</dbReference>
<evidence type="ECO:0000313" key="5">
    <source>
        <dbReference type="Proteomes" id="UP000236520"/>
    </source>
</evidence>
<dbReference type="InterPro" id="IPR002821">
    <property type="entry name" value="Hydantoinase_A"/>
</dbReference>
<dbReference type="AlphaFoldDB" id="A0A2J7Z2X6"/>
<feature type="domain" description="Hydantoinase/oxoprolinase N-terminal" evidence="3">
    <location>
        <begin position="12"/>
        <end position="189"/>
    </location>
</feature>